<protein>
    <submittedName>
        <fullName evidence="1">Uncharacterized protein</fullName>
    </submittedName>
</protein>
<dbReference type="EMBL" id="FNSQ01000005">
    <property type="protein sequence ID" value="SEB81084.1"/>
    <property type="molecule type" value="Genomic_DNA"/>
</dbReference>
<keyword evidence="2" id="KW-1185">Reference proteome</keyword>
<accession>A0A1H4MED0</accession>
<gene>
    <name evidence="1" type="ORF">SAMN04489807_2109</name>
</gene>
<evidence type="ECO:0000313" key="2">
    <source>
        <dbReference type="Proteomes" id="UP000183750"/>
    </source>
</evidence>
<dbReference type="OrthoDB" id="5079938at2"/>
<proteinExistence type="predicted"/>
<dbReference type="AlphaFoldDB" id="A0A1H4MED0"/>
<dbReference type="RefSeq" id="WP_060925912.1">
    <property type="nucleotide sequence ID" value="NZ_FNSQ01000005.1"/>
</dbReference>
<reference evidence="2" key="1">
    <citation type="submission" date="2016-10" db="EMBL/GenBank/DDBJ databases">
        <authorList>
            <person name="Varghese N."/>
            <person name="Submissions S."/>
        </authorList>
    </citation>
    <scope>NUCLEOTIDE SEQUENCE [LARGE SCALE GENOMIC DNA]</scope>
    <source>
        <strain evidence="2">DSM 16089</strain>
    </source>
</reference>
<sequence>MTIQTYPRTFHVLTSGLTVTLGEWDANVLYRGQTFTVTEEQYEFTKDKRGASWLDLTEEEQVARWGHQKFSTGPAPDGMEVGFDDSTVLYRRRENAVFAARKLTDPVERAEAFKAIERKYGRPQSTQRSVAY</sequence>
<evidence type="ECO:0000313" key="1">
    <source>
        <dbReference type="EMBL" id="SEB81084.1"/>
    </source>
</evidence>
<organism evidence="1 2">
    <name type="scientific">Microbacterium hydrocarbonoxydans</name>
    <dbReference type="NCBI Taxonomy" id="273678"/>
    <lineage>
        <taxon>Bacteria</taxon>
        <taxon>Bacillati</taxon>
        <taxon>Actinomycetota</taxon>
        <taxon>Actinomycetes</taxon>
        <taxon>Micrococcales</taxon>
        <taxon>Microbacteriaceae</taxon>
        <taxon>Microbacterium</taxon>
    </lineage>
</organism>
<dbReference type="Proteomes" id="UP000183750">
    <property type="component" value="Unassembled WGS sequence"/>
</dbReference>
<name>A0A1H4MED0_9MICO</name>